<keyword evidence="3" id="KW-1185">Reference proteome</keyword>
<dbReference type="EMBL" id="WNYA01000003">
    <property type="protein sequence ID" value="KAG8582344.1"/>
    <property type="molecule type" value="Genomic_DNA"/>
</dbReference>
<evidence type="ECO:0000313" key="2">
    <source>
        <dbReference type="EMBL" id="KAG8582344.1"/>
    </source>
</evidence>
<dbReference type="AlphaFoldDB" id="A0AAV7CC90"/>
<organism evidence="2 3">
    <name type="scientific">Engystomops pustulosus</name>
    <name type="common">Tungara frog</name>
    <name type="synonym">Physalaemus pustulosus</name>
    <dbReference type="NCBI Taxonomy" id="76066"/>
    <lineage>
        <taxon>Eukaryota</taxon>
        <taxon>Metazoa</taxon>
        <taxon>Chordata</taxon>
        <taxon>Craniata</taxon>
        <taxon>Vertebrata</taxon>
        <taxon>Euteleostomi</taxon>
        <taxon>Amphibia</taxon>
        <taxon>Batrachia</taxon>
        <taxon>Anura</taxon>
        <taxon>Neobatrachia</taxon>
        <taxon>Hyloidea</taxon>
        <taxon>Leptodactylidae</taxon>
        <taxon>Leiuperinae</taxon>
        <taxon>Engystomops</taxon>
    </lineage>
</organism>
<comment type="caution">
    <text evidence="2">The sequence shown here is derived from an EMBL/GenBank/DDBJ whole genome shotgun (WGS) entry which is preliminary data.</text>
</comment>
<feature type="region of interest" description="Disordered" evidence="1">
    <location>
        <begin position="1"/>
        <end position="38"/>
    </location>
</feature>
<gene>
    <name evidence="2" type="ORF">GDO81_008017</name>
</gene>
<dbReference type="Proteomes" id="UP000824782">
    <property type="component" value="Unassembled WGS sequence"/>
</dbReference>
<sequence length="75" mass="8177">MIEAPTLRTLYRESGGQEEQQETAGGGAQDCAESQDRKSHWIAAHVQEPLSEGGVSEMLPVTPLCQRAVKNRAQI</sequence>
<protein>
    <submittedName>
        <fullName evidence="2">Uncharacterized protein</fullName>
    </submittedName>
</protein>
<name>A0AAV7CC90_ENGPU</name>
<proteinExistence type="predicted"/>
<accession>A0AAV7CC90</accession>
<reference evidence="2" key="1">
    <citation type="thesis" date="2020" institute="ProQuest LLC" country="789 East Eisenhower Parkway, Ann Arbor, MI, USA">
        <title>Comparative Genomics and Chromosome Evolution.</title>
        <authorList>
            <person name="Mudd A.B."/>
        </authorList>
    </citation>
    <scope>NUCLEOTIDE SEQUENCE</scope>
    <source>
        <strain evidence="2">237g6f4</strain>
        <tissue evidence="2">Blood</tissue>
    </source>
</reference>
<evidence type="ECO:0000256" key="1">
    <source>
        <dbReference type="SAM" id="MobiDB-lite"/>
    </source>
</evidence>
<evidence type="ECO:0000313" key="3">
    <source>
        <dbReference type="Proteomes" id="UP000824782"/>
    </source>
</evidence>